<dbReference type="RefSeq" id="XP_004829001.1">
    <property type="nucleotide sequence ID" value="XM_004828944.1"/>
</dbReference>
<accession>L0AUW4</accession>
<dbReference type="EMBL" id="CP001669">
    <property type="protein sequence ID" value="AFZ79335.1"/>
    <property type="molecule type" value="Genomic_DNA"/>
</dbReference>
<dbReference type="Gene3D" id="1.10.10.10">
    <property type="entry name" value="Winged helix-like DNA-binding domain superfamily/Winged helix DNA-binding domain"/>
    <property type="match status" value="1"/>
</dbReference>
<dbReference type="OrthoDB" id="409625at2759"/>
<dbReference type="eggNOG" id="ENOG502S37K">
    <property type="taxonomic scope" value="Eukaryota"/>
</dbReference>
<dbReference type="GeneID" id="15806170"/>
<feature type="region of interest" description="Disordered" evidence="3">
    <location>
        <begin position="1"/>
        <end position="27"/>
    </location>
</feature>
<dbReference type="STRING" id="1537102.L0AUW4"/>
<dbReference type="Pfam" id="PF05383">
    <property type="entry name" value="La"/>
    <property type="match status" value="1"/>
</dbReference>
<keyword evidence="6" id="KW-1185">Reference proteome</keyword>
<sequence>MVNNNAKRQADGDSADHPKRRLVDDSVSDDHSIVDDLLKKDRLTNDEFVIVASKSTPEQRLSFISRQLAYYFSNDNLARDEFFHTKFSEDSAKTGVENSLDIKYILSSKRMLEVKATEDDLKKVVSENDYNLSIFDHDGTCYVKLDNPLPEYVGKKLFAKKKKFGETPETFHLAGPLVIVTNIPSSVTEWHTVKQSIQDAGKVKVRYISAITDGACYAWFSKTFDDLNAVKDINPVIDGETLKIDLINDESHYKNMISAMTLGSLNSRSKDLQRLKSASMSAPLELGGIAVRNFGTLRSLLNTLLDDSEMGTKIPLESQAGVFLSFLLDYHPHSFEKKGGNASKLSGFEVGQSANKDKKNQKCFYVVTKSVEGDKELKESLSISKCLEELRHVVHTLKKTDRTDFVKSLKTDA</sequence>
<dbReference type="PROSITE" id="PS50961">
    <property type="entry name" value="HTH_LA"/>
    <property type="match status" value="1"/>
</dbReference>
<dbReference type="KEGG" id="beq:BEWA_021830"/>
<dbReference type="InterPro" id="IPR036388">
    <property type="entry name" value="WH-like_DNA-bd_sf"/>
</dbReference>
<dbReference type="InterPro" id="IPR006630">
    <property type="entry name" value="La_HTH"/>
</dbReference>
<dbReference type="InterPro" id="IPR036390">
    <property type="entry name" value="WH_DNA-bd_sf"/>
</dbReference>
<feature type="compositionally biased region" description="Basic and acidic residues" evidence="3">
    <location>
        <begin position="8"/>
        <end position="27"/>
    </location>
</feature>
<evidence type="ECO:0000259" key="4">
    <source>
        <dbReference type="PROSITE" id="PS50961"/>
    </source>
</evidence>
<evidence type="ECO:0000313" key="6">
    <source>
        <dbReference type="Proteomes" id="UP000031512"/>
    </source>
</evidence>
<evidence type="ECO:0000256" key="1">
    <source>
        <dbReference type="ARBA" id="ARBA00022884"/>
    </source>
</evidence>
<name>L0AUW4_THEEQ</name>
<dbReference type="VEuPathDB" id="PiroplasmaDB:BEWA_021830"/>
<reference evidence="5 6" key="1">
    <citation type="journal article" date="2012" name="BMC Genomics">
        <title>Comparative genomic analysis and phylogenetic position of Theileria equi.</title>
        <authorList>
            <person name="Kappmeyer L.S."/>
            <person name="Thiagarajan M."/>
            <person name="Herndon D.R."/>
            <person name="Ramsay J.D."/>
            <person name="Caler E."/>
            <person name="Djikeng A."/>
            <person name="Gillespie J.J."/>
            <person name="Lau A.O."/>
            <person name="Roalson E.H."/>
            <person name="Silva J.C."/>
            <person name="Silva M.G."/>
            <person name="Suarez C.E."/>
            <person name="Ueti M.W."/>
            <person name="Nene V.M."/>
            <person name="Mealey R.H."/>
            <person name="Knowles D.P."/>
            <person name="Brayton K.A."/>
        </authorList>
    </citation>
    <scope>NUCLEOTIDE SEQUENCE [LARGE SCALE GENOMIC DNA]</scope>
    <source>
        <strain evidence="5 6">WA</strain>
    </source>
</reference>
<dbReference type="SUPFAM" id="SSF46785">
    <property type="entry name" value="Winged helix' DNA-binding domain"/>
    <property type="match status" value="1"/>
</dbReference>
<dbReference type="Pfam" id="PF11523">
    <property type="entry name" value="DUF3223"/>
    <property type="match status" value="1"/>
</dbReference>
<dbReference type="Gene3D" id="3.10.450.40">
    <property type="match status" value="1"/>
</dbReference>
<dbReference type="AlphaFoldDB" id="L0AUW4"/>
<evidence type="ECO:0000256" key="3">
    <source>
        <dbReference type="SAM" id="MobiDB-lite"/>
    </source>
</evidence>
<evidence type="ECO:0000313" key="5">
    <source>
        <dbReference type="EMBL" id="AFZ79335.1"/>
    </source>
</evidence>
<dbReference type="GO" id="GO:0003723">
    <property type="term" value="F:RNA binding"/>
    <property type="evidence" value="ECO:0007669"/>
    <property type="project" value="UniProtKB-UniRule"/>
</dbReference>
<evidence type="ECO:0000256" key="2">
    <source>
        <dbReference type="PROSITE-ProRule" id="PRU00332"/>
    </source>
</evidence>
<keyword evidence="1 2" id="KW-0694">RNA-binding</keyword>
<protein>
    <recommendedName>
        <fullName evidence="4">HTH La-type RNA-binding domain-containing protein</fullName>
    </recommendedName>
</protein>
<organism evidence="5 6">
    <name type="scientific">Theileria equi strain WA</name>
    <dbReference type="NCBI Taxonomy" id="1537102"/>
    <lineage>
        <taxon>Eukaryota</taxon>
        <taxon>Sar</taxon>
        <taxon>Alveolata</taxon>
        <taxon>Apicomplexa</taxon>
        <taxon>Aconoidasida</taxon>
        <taxon>Piroplasmida</taxon>
        <taxon>Theileriidae</taxon>
        <taxon>Theileria</taxon>
    </lineage>
</organism>
<gene>
    <name evidence="5" type="ORF">BEWA_021830</name>
</gene>
<feature type="domain" description="HTH La-type RNA-binding" evidence="4">
    <location>
        <begin position="54"/>
        <end position="151"/>
    </location>
</feature>
<proteinExistence type="predicted"/>
<dbReference type="Proteomes" id="UP000031512">
    <property type="component" value="Chromosome 1"/>
</dbReference>